<dbReference type="Pfam" id="PF22939">
    <property type="entry name" value="WHD_GPIID"/>
    <property type="match status" value="1"/>
</dbReference>
<dbReference type="InterPro" id="IPR054471">
    <property type="entry name" value="GPIID_WHD"/>
</dbReference>
<dbReference type="Gene3D" id="3.40.50.300">
    <property type="entry name" value="P-loop containing nucleotide triphosphate hydrolases"/>
    <property type="match status" value="1"/>
</dbReference>
<feature type="region of interest" description="Disordered" evidence="2">
    <location>
        <begin position="56"/>
        <end position="78"/>
    </location>
</feature>
<dbReference type="Gene3D" id="3.40.50.1820">
    <property type="entry name" value="alpha/beta hydrolase"/>
    <property type="match status" value="1"/>
</dbReference>
<reference evidence="5 6" key="1">
    <citation type="submission" date="2016-05" db="EMBL/GenBank/DDBJ databases">
        <title>A degradative enzymes factory behind the ericoid mycorrhizal symbiosis.</title>
        <authorList>
            <consortium name="DOE Joint Genome Institute"/>
            <person name="Martino E."/>
            <person name="Morin E."/>
            <person name="Grelet G."/>
            <person name="Kuo A."/>
            <person name="Kohler A."/>
            <person name="Daghino S."/>
            <person name="Barry K."/>
            <person name="Choi C."/>
            <person name="Cichocki N."/>
            <person name="Clum A."/>
            <person name="Copeland A."/>
            <person name="Hainaut M."/>
            <person name="Haridas S."/>
            <person name="Labutti K."/>
            <person name="Lindquist E."/>
            <person name="Lipzen A."/>
            <person name="Khouja H.-R."/>
            <person name="Murat C."/>
            <person name="Ohm R."/>
            <person name="Olson A."/>
            <person name="Spatafora J."/>
            <person name="Veneault-Fourrey C."/>
            <person name="Henrissat B."/>
            <person name="Grigoriev I."/>
            <person name="Martin F."/>
            <person name="Perotto S."/>
        </authorList>
    </citation>
    <scope>NUCLEOTIDE SEQUENCE [LARGE SCALE GENOMIC DNA]</scope>
    <source>
        <strain evidence="5 6">UAMH 7357</strain>
    </source>
</reference>
<dbReference type="Gene3D" id="2.130.10.10">
    <property type="entry name" value="YVTN repeat-like/Quinoprotein amine dehydrogenase"/>
    <property type="match status" value="2"/>
</dbReference>
<feature type="domain" description="Nephrocystin 3-like N-terminal" evidence="4">
    <location>
        <begin position="387"/>
        <end position="552"/>
    </location>
</feature>
<evidence type="ECO:0000313" key="6">
    <source>
        <dbReference type="Proteomes" id="UP000235672"/>
    </source>
</evidence>
<name>A0A2J6QLP1_9HELO</name>
<organism evidence="5 6">
    <name type="scientific">Hyaloscypha hepaticicola</name>
    <dbReference type="NCBI Taxonomy" id="2082293"/>
    <lineage>
        <taxon>Eukaryota</taxon>
        <taxon>Fungi</taxon>
        <taxon>Dikarya</taxon>
        <taxon>Ascomycota</taxon>
        <taxon>Pezizomycotina</taxon>
        <taxon>Leotiomycetes</taxon>
        <taxon>Helotiales</taxon>
        <taxon>Hyaloscyphaceae</taxon>
        <taxon>Hyaloscypha</taxon>
    </lineage>
</organism>
<evidence type="ECO:0008006" key="7">
    <source>
        <dbReference type="Google" id="ProtNLM"/>
    </source>
</evidence>
<evidence type="ECO:0000259" key="3">
    <source>
        <dbReference type="Pfam" id="PF22939"/>
    </source>
</evidence>
<feature type="domain" description="GPI inositol-deacylase winged helix" evidence="3">
    <location>
        <begin position="663"/>
        <end position="741"/>
    </location>
</feature>
<dbReference type="SUPFAM" id="SSF52540">
    <property type="entry name" value="P-loop containing nucleoside triphosphate hydrolases"/>
    <property type="match status" value="1"/>
</dbReference>
<keyword evidence="1" id="KW-0677">Repeat</keyword>
<dbReference type="Proteomes" id="UP000235672">
    <property type="component" value="Unassembled WGS sequence"/>
</dbReference>
<feature type="compositionally biased region" description="Low complexity" evidence="2">
    <location>
        <begin position="1558"/>
        <end position="1569"/>
    </location>
</feature>
<evidence type="ECO:0000256" key="2">
    <source>
        <dbReference type="SAM" id="MobiDB-lite"/>
    </source>
</evidence>
<dbReference type="InterPro" id="IPR015943">
    <property type="entry name" value="WD40/YVTN_repeat-like_dom_sf"/>
</dbReference>
<dbReference type="InterPro" id="IPR056884">
    <property type="entry name" value="NPHP3-like_N"/>
</dbReference>
<feature type="region of interest" description="Disordered" evidence="2">
    <location>
        <begin position="1554"/>
        <end position="1578"/>
    </location>
</feature>
<dbReference type="SUPFAM" id="SSF53474">
    <property type="entry name" value="alpha/beta-Hydrolases"/>
    <property type="match status" value="1"/>
</dbReference>
<accession>A0A2J6QLP1</accession>
<evidence type="ECO:0000256" key="1">
    <source>
        <dbReference type="ARBA" id="ARBA00022737"/>
    </source>
</evidence>
<feature type="region of interest" description="Disordered" evidence="2">
    <location>
        <begin position="1"/>
        <end position="41"/>
    </location>
</feature>
<evidence type="ECO:0000259" key="4">
    <source>
        <dbReference type="Pfam" id="PF24883"/>
    </source>
</evidence>
<feature type="compositionally biased region" description="Polar residues" evidence="2">
    <location>
        <begin position="23"/>
        <end position="41"/>
    </location>
</feature>
<gene>
    <name evidence="5" type="ORF">NA56DRAFT_227222</name>
</gene>
<dbReference type="InterPro" id="IPR029058">
    <property type="entry name" value="AB_hydrolase_fold"/>
</dbReference>
<proteinExistence type="predicted"/>
<dbReference type="PANTHER" id="PTHR10039">
    <property type="entry name" value="AMELOGENIN"/>
    <property type="match status" value="1"/>
</dbReference>
<dbReference type="SUPFAM" id="SSF50978">
    <property type="entry name" value="WD40 repeat-like"/>
    <property type="match status" value="2"/>
</dbReference>
<dbReference type="PANTHER" id="PTHR10039:SF16">
    <property type="entry name" value="GPI INOSITOL-DEACYLASE"/>
    <property type="match status" value="1"/>
</dbReference>
<dbReference type="OrthoDB" id="194358at2759"/>
<dbReference type="EMBL" id="KZ613466">
    <property type="protein sequence ID" value="PMD27184.1"/>
    <property type="molecule type" value="Genomic_DNA"/>
</dbReference>
<dbReference type="InterPro" id="IPR036322">
    <property type="entry name" value="WD40_repeat_dom_sf"/>
</dbReference>
<dbReference type="Pfam" id="PF24883">
    <property type="entry name" value="NPHP3_N"/>
    <property type="match status" value="1"/>
</dbReference>
<evidence type="ECO:0000313" key="5">
    <source>
        <dbReference type="EMBL" id="PMD27184.1"/>
    </source>
</evidence>
<keyword evidence="6" id="KW-1185">Reference proteome</keyword>
<sequence length="1630" mass="182250">MPGVMFRKLTRLGKKGSDEGSETRGQQSLSESHNPTLSSSNISVEEEHIGILLSGTSKSAGENQHPRRDNEPHTGPLGLNVLYNPKNARKADIVFLHGLGGTSRMTWSKNKDPALFWPLTFLPLEPDICLARILTFGYNASVHRAGNVGTSILDFAKGLLFDLKYAKNEQKEDLNMGSVPLIFIVHSMGGLVVKEAYMQGQNDPEYELIIKAISAIIFLATPHRGTDLAITLNRILQSTMITNSKQYIKDLTKNSFALQKLNEQFRHIAPRLDIVSLYETQRTSIGLQKARIMIVEKDSSLLGYPGETSKALDADHHGVCKYDSPRDPNYITVRNILSSIITKILLSTNDRRPATNERESHDLQHLLAVTELPDVDYSFYRDQWIQGTGDWILQDAEYLKWLHDSDPLPRMLWINGGAAAGKSVMSSFIINNLVEQGAACQYFFIRIGNQGKRSLSLMLRSIAYQISQIWPNFLHKVIQLKDEGIDFETADPRTVWNCIFKSILFQMEDRQHDPLYWIIDGLDEADDPQTVIRFLSSISSSLTPIRILLTSRNSSEIAAAFQKAPKSLKLSSVSIESHLEGLRCYVRQELSMSGSAELKESIAERLVRGAQNNFLWVRLVVEKLNVCHTRTDVERALEELPSGMEALYDRMAQSIAKSLSPTDRKLALTILQCVTCSLRVLTVAELSQALDEGASELLESLDLQRSIIDLCCGFVVIDNGGNVHMVHQTAREYLLSRNKHSFHVDRRSAHRQMFVSCMRRLMATGLRSKLSRNQKPELLDYAASFWSSHLTFTPVACEQTFQVLKKFLTGQWVLTWIHALTASDQLRLLIQASENLLQYAAERKLFDSGRNKRFIVEQELLRSWAVDLFKIVGKFGRNLHRHPESIYKVVPPFCPHNSSIYQLFGKNETKSLMVSGLSTDDWDDSLARMSLGYGKHSSSIIAAGSQVAILASPGSVFMYESSTFEEAAFSPFTHGERVYKMELNRTATILATYGYHTLKFWEIATGKCTMSVETLQSRPRPLAMLFTKSNSDFLVGFEDRKLRSVSLKNLPSPTWQLVAELEEDELEGYILNSATYMALNRDGSLIAVAYRGHPLSAWETDGPMHIGHCWRNRDKTSRGSITELIWHPHAPEVLGLYIEGVVFKWCPYENKLNEIETGASRLAISRDGILFATGDVHGTVKVFTTTGFCHVYQLASQGNVLGLTFSPDVRRFYDIRGYYANAWEPNALMRFAEKTGKDNESEAESLAHSSTAYISKSRSIDAITALACSPGGRLYCCGTEKGTVRLHNSSGSKISDLFLSEGVVSIEQIAWSNDDRYISFSTSDDQVVIVSITPGTGKEHPTVKTVANIEVENIEQVDVLQLLFHPDSSQLLVHSALTTHIISLTSYSITHSLDSIGSQKWINHPQDPSLILGFGLGAIDVLDWTLTKRYSYTFELPFPQDVASRPWSAPYQIMVDRILVASDKQHVLAQISSSKQGPQDKTLLLFKTSSFLTSTTVTRDMEQKEHSVTLTPTILPSILSGQIALSLAFFSPNRLVFLSKSFSICTWQITPSADSFTSPASSARSGSAARRSDTTMPDVTSKNMMKELFSLPGDWISRDCLVLCTVWGVERSFLCPRNGEIAVVKCAALA</sequence>
<protein>
    <recommendedName>
        <fullName evidence="7">NACHT domain-containing protein</fullName>
    </recommendedName>
</protein>
<dbReference type="InterPro" id="IPR027417">
    <property type="entry name" value="P-loop_NTPase"/>
</dbReference>